<keyword evidence="1" id="KW-0808">Transferase</keyword>
<dbReference type="Pfam" id="PF06108">
    <property type="entry name" value="DUF952"/>
    <property type="match status" value="1"/>
</dbReference>
<dbReference type="OrthoDB" id="5638018at2"/>
<dbReference type="SUPFAM" id="SSF56399">
    <property type="entry name" value="ADP-ribosylation"/>
    <property type="match status" value="1"/>
</dbReference>
<accession>A0A1A3P124</accession>
<sequence>MPTTSDLLVRLCSEQEWSSARGTGWIQPDPDESGSAEFVHLSTIEQVHLPANRLYRGRRDMVLLYVDSAELGAPLRWEPGVPTDPDSMRFPHLYGPLPVAAVRKAVGYQPAADGSFSALLDGQDTT</sequence>
<comment type="caution">
    <text evidence="1">The sequence shown here is derived from an EMBL/GenBank/DDBJ whole genome shotgun (WGS) entry which is preliminary data.</text>
</comment>
<dbReference type="GO" id="GO:0016740">
    <property type="term" value="F:transferase activity"/>
    <property type="evidence" value="ECO:0007669"/>
    <property type="project" value="UniProtKB-KW"/>
</dbReference>
<dbReference type="PANTHER" id="PTHR34129:SF1">
    <property type="entry name" value="DUF952 DOMAIN-CONTAINING PROTEIN"/>
    <property type="match status" value="1"/>
</dbReference>
<evidence type="ECO:0000313" key="2">
    <source>
        <dbReference type="Proteomes" id="UP000093928"/>
    </source>
</evidence>
<dbReference type="RefSeq" id="WP_065143692.1">
    <property type="nucleotide sequence ID" value="NZ_LZLS01000086.1"/>
</dbReference>
<organism evidence="1 2">
    <name type="scientific">Mycobacterium asiaticum</name>
    <dbReference type="NCBI Taxonomy" id="1790"/>
    <lineage>
        <taxon>Bacteria</taxon>
        <taxon>Bacillati</taxon>
        <taxon>Actinomycetota</taxon>
        <taxon>Actinomycetes</taxon>
        <taxon>Mycobacteriales</taxon>
        <taxon>Mycobacteriaceae</taxon>
        <taxon>Mycobacterium</taxon>
    </lineage>
</organism>
<name>A0A1A3P124_MYCAS</name>
<evidence type="ECO:0000313" key="1">
    <source>
        <dbReference type="EMBL" id="OBK27881.1"/>
    </source>
</evidence>
<proteinExistence type="predicted"/>
<dbReference type="Proteomes" id="UP000093928">
    <property type="component" value="Unassembled WGS sequence"/>
</dbReference>
<dbReference type="Gene3D" id="3.20.170.20">
    <property type="entry name" value="Protein of unknown function DUF952"/>
    <property type="match status" value="1"/>
</dbReference>
<dbReference type="EMBL" id="LZLS01000086">
    <property type="protein sequence ID" value="OBK27881.1"/>
    <property type="molecule type" value="Genomic_DNA"/>
</dbReference>
<protein>
    <submittedName>
        <fullName evidence="1">Glutathione S-transferase</fullName>
    </submittedName>
</protein>
<gene>
    <name evidence="1" type="ORF">A5634_21180</name>
</gene>
<dbReference type="AlphaFoldDB" id="A0A1A3P124"/>
<reference evidence="1 2" key="1">
    <citation type="submission" date="2016-06" db="EMBL/GenBank/DDBJ databases">
        <authorList>
            <person name="Kjaerup R.B."/>
            <person name="Dalgaard T.S."/>
            <person name="Juul-Madsen H.R."/>
        </authorList>
    </citation>
    <scope>NUCLEOTIDE SEQUENCE [LARGE SCALE GENOMIC DNA]</scope>
    <source>
        <strain evidence="1 2">1165133.8</strain>
    </source>
</reference>
<dbReference type="InterPro" id="IPR009297">
    <property type="entry name" value="DUF952"/>
</dbReference>
<dbReference type="PANTHER" id="PTHR34129">
    <property type="entry name" value="BLR1139 PROTEIN"/>
    <property type="match status" value="1"/>
</dbReference>